<accession>A0ABS4W5T2</accession>
<proteinExistence type="inferred from homology"/>
<evidence type="ECO:0000259" key="3">
    <source>
        <dbReference type="Pfam" id="PF13458"/>
    </source>
</evidence>
<name>A0ABS4W5T2_9PSEU</name>
<dbReference type="EMBL" id="JAGINU010000001">
    <property type="protein sequence ID" value="MBP2370974.1"/>
    <property type="molecule type" value="Genomic_DNA"/>
</dbReference>
<evidence type="ECO:0000313" key="5">
    <source>
        <dbReference type="Proteomes" id="UP001519295"/>
    </source>
</evidence>
<evidence type="ECO:0000313" key="4">
    <source>
        <dbReference type="EMBL" id="MBP2370974.1"/>
    </source>
</evidence>
<dbReference type="SUPFAM" id="SSF53822">
    <property type="entry name" value="Periplasmic binding protein-like I"/>
    <property type="match status" value="1"/>
</dbReference>
<dbReference type="InterPro" id="IPR028081">
    <property type="entry name" value="Leu-bd"/>
</dbReference>
<dbReference type="PANTHER" id="PTHR47628">
    <property type="match status" value="1"/>
</dbReference>
<reference evidence="4 5" key="1">
    <citation type="submission" date="2021-03" db="EMBL/GenBank/DDBJ databases">
        <title>Sequencing the genomes of 1000 actinobacteria strains.</title>
        <authorList>
            <person name="Klenk H.-P."/>
        </authorList>
    </citation>
    <scope>NUCLEOTIDE SEQUENCE [LARGE SCALE GENOMIC DNA]</scope>
    <source>
        <strain evidence="4 5">DSM 45256</strain>
    </source>
</reference>
<dbReference type="PANTHER" id="PTHR47628:SF1">
    <property type="entry name" value="ALIPHATIC AMIDASE EXPRESSION-REGULATING PROTEIN"/>
    <property type="match status" value="1"/>
</dbReference>
<dbReference type="Gene3D" id="3.40.50.2300">
    <property type="match status" value="2"/>
</dbReference>
<sequence>MTAGPPAAFRVALVVPLQGTEALYGPSCVLCSRLAAEEIDDEGGVLARPVTLRIVDGGAAPEQVASEVDRLVTTGEVDAVVGWHLSGVRQRLARRIRGRVPYIYTALYEGGEATPGVFAIGETPENQLCPGLTWMADEIGVRRWFVIGNDYVWPRRSAAVVRRFLRDRDDIDVDDGQFVPLGTPDFGEVLRRIEHSGCDGVLMFLVGRDSVEFNRQFARYGLEEQCARFSTLMDESALRAMGAASARDVFVASGYFESLPTVESLAFGARYVRRFGPAAPVLNAPGESCYEGLRMLAGLVNRTGSADVRQLSATAEHYRHQGPRGAVLVGPARTEQSMYLATADGGDFDILATI</sequence>
<dbReference type="Proteomes" id="UP001519295">
    <property type="component" value="Unassembled WGS sequence"/>
</dbReference>
<dbReference type="RefSeq" id="WP_210034597.1">
    <property type="nucleotide sequence ID" value="NZ_JAGINU010000001.1"/>
</dbReference>
<organism evidence="4 5">
    <name type="scientific">Pseudonocardia parietis</name>
    <dbReference type="NCBI Taxonomy" id="570936"/>
    <lineage>
        <taxon>Bacteria</taxon>
        <taxon>Bacillati</taxon>
        <taxon>Actinomycetota</taxon>
        <taxon>Actinomycetes</taxon>
        <taxon>Pseudonocardiales</taxon>
        <taxon>Pseudonocardiaceae</taxon>
        <taxon>Pseudonocardia</taxon>
    </lineage>
</organism>
<keyword evidence="2" id="KW-0732">Signal</keyword>
<evidence type="ECO:0000256" key="2">
    <source>
        <dbReference type="ARBA" id="ARBA00022729"/>
    </source>
</evidence>
<comment type="caution">
    <text evidence="4">The sequence shown here is derived from an EMBL/GenBank/DDBJ whole genome shotgun (WGS) entry which is preliminary data.</text>
</comment>
<feature type="domain" description="Leucine-binding protein" evidence="3">
    <location>
        <begin position="10"/>
        <end position="346"/>
    </location>
</feature>
<dbReference type="InterPro" id="IPR028082">
    <property type="entry name" value="Peripla_BP_I"/>
</dbReference>
<comment type="similarity">
    <text evidence="1">Belongs to the leucine-binding protein family.</text>
</comment>
<gene>
    <name evidence="4" type="ORF">JOF36_006670</name>
</gene>
<dbReference type="Pfam" id="PF13458">
    <property type="entry name" value="Peripla_BP_6"/>
    <property type="match status" value="1"/>
</dbReference>
<keyword evidence="5" id="KW-1185">Reference proteome</keyword>
<protein>
    <submittedName>
        <fullName evidence="4">ABC-type branched-subunit amino acid transport system substrate-binding protein</fullName>
    </submittedName>
</protein>
<evidence type="ECO:0000256" key="1">
    <source>
        <dbReference type="ARBA" id="ARBA00010062"/>
    </source>
</evidence>
<dbReference type="CDD" id="cd06358">
    <property type="entry name" value="PBP1_NHase"/>
    <property type="match status" value="1"/>
</dbReference>